<evidence type="ECO:0000313" key="3">
    <source>
        <dbReference type="Proteomes" id="UP001415857"/>
    </source>
</evidence>
<reference evidence="2 3" key="1">
    <citation type="journal article" date="2024" name="Plant J.">
        <title>Genome sequences and population genomics reveal climatic adaptation and genomic divergence between two closely related sweetgum species.</title>
        <authorList>
            <person name="Xu W.Q."/>
            <person name="Ren C.Q."/>
            <person name="Zhang X.Y."/>
            <person name="Comes H.P."/>
            <person name="Liu X.H."/>
            <person name="Li Y.G."/>
            <person name="Kettle C.J."/>
            <person name="Jalonen R."/>
            <person name="Gaisberger H."/>
            <person name="Ma Y.Z."/>
            <person name="Qiu Y.X."/>
        </authorList>
    </citation>
    <scope>NUCLEOTIDE SEQUENCE [LARGE SCALE GENOMIC DNA]</scope>
    <source>
        <strain evidence="2">Hangzhou</strain>
    </source>
</reference>
<evidence type="ECO:0000256" key="1">
    <source>
        <dbReference type="SAM" id="MobiDB-lite"/>
    </source>
</evidence>
<comment type="caution">
    <text evidence="2">The sequence shown here is derived from an EMBL/GenBank/DDBJ whole genome shotgun (WGS) entry which is preliminary data.</text>
</comment>
<dbReference type="Proteomes" id="UP001415857">
    <property type="component" value="Unassembled WGS sequence"/>
</dbReference>
<keyword evidence="3" id="KW-1185">Reference proteome</keyword>
<feature type="region of interest" description="Disordered" evidence="1">
    <location>
        <begin position="1"/>
        <end position="190"/>
    </location>
</feature>
<accession>A0AAP0S0E5</accession>
<sequence length="190" mass="21199">MSREERRRKFHEAILKMLYPPPPPQENADESMNTSREAFNVESISDLDAGDLERSSASSSTDDEGECGPQKLSRAQRKRLRKKKLKEAASCRRKIIGPLLPSTSDDGSGRGGDGGSVLENDPPSVRHNVAEEGHTAIDEPGGETPACSNQNKLKQRRKAKRLARERENSSDMENRQRDHHQPCGKDERLS</sequence>
<name>A0AAP0S0E5_LIQFO</name>
<dbReference type="AlphaFoldDB" id="A0AAP0S0E5"/>
<feature type="compositionally biased region" description="Basic and acidic residues" evidence="1">
    <location>
        <begin position="128"/>
        <end position="137"/>
    </location>
</feature>
<dbReference type="EMBL" id="JBBPBK010000005">
    <property type="protein sequence ID" value="KAK9285091.1"/>
    <property type="molecule type" value="Genomic_DNA"/>
</dbReference>
<feature type="compositionally biased region" description="Basic residues" evidence="1">
    <location>
        <begin position="74"/>
        <end position="95"/>
    </location>
</feature>
<feature type="compositionally biased region" description="Basic and acidic residues" evidence="1">
    <location>
        <begin position="1"/>
        <end position="14"/>
    </location>
</feature>
<proteinExistence type="predicted"/>
<protein>
    <submittedName>
        <fullName evidence="2">Uncharacterized protein</fullName>
    </submittedName>
</protein>
<feature type="compositionally biased region" description="Basic and acidic residues" evidence="1">
    <location>
        <begin position="162"/>
        <end position="190"/>
    </location>
</feature>
<gene>
    <name evidence="2" type="ORF">L1049_024276</name>
</gene>
<evidence type="ECO:0000313" key="2">
    <source>
        <dbReference type="EMBL" id="KAK9285091.1"/>
    </source>
</evidence>
<organism evidence="2 3">
    <name type="scientific">Liquidambar formosana</name>
    <name type="common">Formosan gum</name>
    <dbReference type="NCBI Taxonomy" id="63359"/>
    <lineage>
        <taxon>Eukaryota</taxon>
        <taxon>Viridiplantae</taxon>
        <taxon>Streptophyta</taxon>
        <taxon>Embryophyta</taxon>
        <taxon>Tracheophyta</taxon>
        <taxon>Spermatophyta</taxon>
        <taxon>Magnoliopsida</taxon>
        <taxon>eudicotyledons</taxon>
        <taxon>Gunneridae</taxon>
        <taxon>Pentapetalae</taxon>
        <taxon>Saxifragales</taxon>
        <taxon>Altingiaceae</taxon>
        <taxon>Liquidambar</taxon>
    </lineage>
</organism>